<proteinExistence type="predicted"/>
<protein>
    <submittedName>
        <fullName evidence="2">Predicted protein</fullName>
    </submittedName>
</protein>
<evidence type="ECO:0000313" key="3">
    <source>
        <dbReference type="Proteomes" id="UP000008142"/>
    </source>
</evidence>
<dbReference type="EMBL" id="DS990636">
    <property type="protein sequence ID" value="EGC41692.1"/>
    <property type="molecule type" value="Genomic_DNA"/>
</dbReference>
<evidence type="ECO:0000256" key="1">
    <source>
        <dbReference type="SAM" id="MobiDB-lite"/>
    </source>
</evidence>
<organism evidence="3">
    <name type="scientific">Ajellomyces capsulatus (strain H88)</name>
    <name type="common">Darling's disease fungus</name>
    <name type="synonym">Histoplasma capsulatum</name>
    <dbReference type="NCBI Taxonomy" id="544711"/>
    <lineage>
        <taxon>Eukaryota</taxon>
        <taxon>Fungi</taxon>
        <taxon>Dikarya</taxon>
        <taxon>Ascomycota</taxon>
        <taxon>Pezizomycotina</taxon>
        <taxon>Eurotiomycetes</taxon>
        <taxon>Eurotiomycetidae</taxon>
        <taxon>Onygenales</taxon>
        <taxon>Ajellomycetaceae</taxon>
        <taxon>Histoplasma</taxon>
    </lineage>
</organism>
<dbReference type="AlphaFoldDB" id="F0U879"/>
<name>F0U879_AJEC8</name>
<dbReference type="OrthoDB" id="10411687at2759"/>
<dbReference type="HOGENOM" id="CLU_1895564_0_0_1"/>
<reference evidence="3" key="1">
    <citation type="submission" date="2008-07" db="EMBL/GenBank/DDBJ databases">
        <title>Annotation of Ajellomyces capsulatus strain H88.</title>
        <authorList>
            <person name="Champion M."/>
            <person name="Cuomo C."/>
            <person name="Ma L.-J."/>
            <person name="Henn M.R."/>
            <person name="Sil A."/>
            <person name="Goldman B."/>
            <person name="Young S.K."/>
            <person name="Kodira C.D."/>
            <person name="Zeng Q."/>
            <person name="Koehrsen M."/>
            <person name="Alvarado L."/>
            <person name="Berlin A."/>
            <person name="Borenstein D."/>
            <person name="Chen Z."/>
            <person name="Engels R."/>
            <person name="Freedman E."/>
            <person name="Gellesch M."/>
            <person name="Goldberg J."/>
            <person name="Griggs A."/>
            <person name="Gujja S."/>
            <person name="Heiman D."/>
            <person name="Hepburn T."/>
            <person name="Howarth C."/>
            <person name="Jen D."/>
            <person name="Larson L."/>
            <person name="Lewis B."/>
            <person name="Mehta T."/>
            <person name="Park D."/>
            <person name="Pearson M."/>
            <person name="Roberts A."/>
            <person name="Saif S."/>
            <person name="Shea T."/>
            <person name="Shenoy N."/>
            <person name="Sisk P."/>
            <person name="Stolte C."/>
            <person name="Sykes S."/>
            <person name="Walk T."/>
            <person name="White J."/>
            <person name="Yandava C."/>
            <person name="Klein B."/>
            <person name="McEwen J.G."/>
            <person name="Puccia R."/>
            <person name="Goldman G.H."/>
            <person name="Felipe M.S."/>
            <person name="Nino-Vega G."/>
            <person name="San-Blas G."/>
            <person name="Taylor J."/>
            <person name="Mendoza L."/>
            <person name="Galagan J."/>
            <person name="Nusbaum C."/>
            <person name="Birren B."/>
        </authorList>
    </citation>
    <scope>NUCLEOTIDE SEQUENCE [LARGE SCALE GENOMIC DNA]</scope>
    <source>
        <strain evidence="3">H88</strain>
    </source>
</reference>
<sequence>MTDRNGLGFRDFCTRLESGWFSSLFNFDTLFPESRTPATRRNPFKERRPEPPSTNFLFEAEWRFDPLAQIIQAPRYSSGPELFPLPSAMIRPHKERYLHESSHLKVTQRGGSLLLDGLSIMQISVAARNDRFRF</sequence>
<gene>
    <name evidence="2" type="ORF">HCEG_01054</name>
</gene>
<accession>F0U879</accession>
<feature type="region of interest" description="Disordered" evidence="1">
    <location>
        <begin position="33"/>
        <end position="52"/>
    </location>
</feature>
<dbReference type="Proteomes" id="UP000008142">
    <property type="component" value="Unassembled WGS sequence"/>
</dbReference>
<evidence type="ECO:0000313" key="2">
    <source>
        <dbReference type="EMBL" id="EGC41692.1"/>
    </source>
</evidence>